<keyword evidence="8" id="KW-1185">Reference proteome</keyword>
<dbReference type="OrthoDB" id="9811249at2"/>
<dbReference type="RefSeq" id="WP_058470096.1">
    <property type="nucleotide sequence ID" value="NZ_CAAAIC010000004.1"/>
</dbReference>
<dbReference type="PANTHER" id="PTHR43003">
    <property type="entry name" value="DNA-3-METHYLADENINE GLYCOSYLASE"/>
    <property type="match status" value="1"/>
</dbReference>
<evidence type="ECO:0000259" key="6">
    <source>
        <dbReference type="SMART" id="SM00478"/>
    </source>
</evidence>
<gene>
    <name evidence="7" type="ORF">Ljor_0530</name>
</gene>
<evidence type="ECO:0000313" key="8">
    <source>
        <dbReference type="Proteomes" id="UP000055035"/>
    </source>
</evidence>
<dbReference type="InterPro" id="IPR003265">
    <property type="entry name" value="HhH-GPD_domain"/>
</dbReference>
<dbReference type="Pfam" id="PF00730">
    <property type="entry name" value="HhH-GPD"/>
    <property type="match status" value="1"/>
</dbReference>
<accession>A0A0W0V7X8</accession>
<name>A0A0W0V7X8_9GAMM</name>
<sequence>MQQFQLIPMPPFRLDYTVAALRRRIKNIVDCWDGQSYSRLFLINSQLTCVKVSQDQNTQNAHLMIECDRNLEVNDQSEITQVLERLLGLNKNLEDFYFFAGKNKPLSILISRFMGLKPPQYPSLFEALVNAISCQQISLDAGLEIQNRLIQFIDLSFKNDQQAHYVFPEPIHIANCSIQELKQLGYSKNKSETLKRLANAFLEKPDLFAQLRQFSNDDVIHFLCQFKGIGRWTAEYVLLRGLGRLEVFPRDDVGAQNNLHRLLKLEEKPDANDTAAITASWHPYAGLIYFHLLLQRLFEKSQT</sequence>
<dbReference type="PATRIC" id="fig|456.5.peg.560"/>
<dbReference type="InterPro" id="IPR023170">
    <property type="entry name" value="HhH_base_excis_C"/>
</dbReference>
<evidence type="ECO:0000256" key="3">
    <source>
        <dbReference type="ARBA" id="ARBA00012000"/>
    </source>
</evidence>
<comment type="similarity">
    <text evidence="2">Belongs to the alkylbase DNA glycosidase AlkA family.</text>
</comment>
<keyword evidence="5" id="KW-0234">DNA repair</keyword>
<dbReference type="InterPro" id="IPR000035">
    <property type="entry name" value="Alkylbase_DNA_glycsylse_CS"/>
</dbReference>
<dbReference type="GO" id="GO:0032993">
    <property type="term" value="C:protein-DNA complex"/>
    <property type="evidence" value="ECO:0007669"/>
    <property type="project" value="TreeGrafter"/>
</dbReference>
<comment type="catalytic activity">
    <reaction evidence="1">
        <text>Hydrolysis of alkylated DNA, releasing 3-methyladenine, 3-methylguanine, 7-methylguanine and 7-methyladenine.</text>
        <dbReference type="EC" id="3.2.2.21"/>
    </reaction>
</comment>
<protein>
    <recommendedName>
        <fullName evidence="3">DNA-3-methyladenine glycosylase II</fullName>
        <ecNumber evidence="3">3.2.2.21</ecNumber>
    </recommendedName>
</protein>
<reference evidence="7 8" key="1">
    <citation type="submission" date="2015-11" db="EMBL/GenBank/DDBJ databases">
        <title>Genomic analysis of 38 Legionella species identifies large and diverse effector repertoires.</title>
        <authorList>
            <person name="Burstein D."/>
            <person name="Amaro F."/>
            <person name="Zusman T."/>
            <person name="Lifshitz Z."/>
            <person name="Cohen O."/>
            <person name="Gilbert J.A."/>
            <person name="Pupko T."/>
            <person name="Shuman H.A."/>
            <person name="Segal G."/>
        </authorList>
    </citation>
    <scope>NUCLEOTIDE SEQUENCE [LARGE SCALE GENOMIC DNA]</scope>
    <source>
        <strain evidence="7 8">BL-540</strain>
    </source>
</reference>
<organism evidence="7 8">
    <name type="scientific">Legionella jordanis</name>
    <dbReference type="NCBI Taxonomy" id="456"/>
    <lineage>
        <taxon>Bacteria</taxon>
        <taxon>Pseudomonadati</taxon>
        <taxon>Pseudomonadota</taxon>
        <taxon>Gammaproteobacteria</taxon>
        <taxon>Legionellales</taxon>
        <taxon>Legionellaceae</taxon>
        <taxon>Legionella</taxon>
    </lineage>
</organism>
<dbReference type="GO" id="GO:0006307">
    <property type="term" value="P:DNA alkylation repair"/>
    <property type="evidence" value="ECO:0007669"/>
    <property type="project" value="TreeGrafter"/>
</dbReference>
<dbReference type="EMBL" id="LNYJ01000011">
    <property type="protein sequence ID" value="KTD16224.1"/>
    <property type="molecule type" value="Genomic_DNA"/>
</dbReference>
<dbReference type="Gene3D" id="1.10.1670.10">
    <property type="entry name" value="Helix-hairpin-Helix base-excision DNA repair enzymes (C-terminal)"/>
    <property type="match status" value="1"/>
</dbReference>
<dbReference type="InterPro" id="IPR051912">
    <property type="entry name" value="Alkylbase_DNA_Glycosylase/TA"/>
</dbReference>
<dbReference type="PANTHER" id="PTHR43003:SF5">
    <property type="entry name" value="DNA-3-METHYLADENINE GLYCOSYLASE"/>
    <property type="match status" value="1"/>
</dbReference>
<dbReference type="InterPro" id="IPR037046">
    <property type="entry name" value="AlkA_N_sf"/>
</dbReference>
<evidence type="ECO:0000256" key="2">
    <source>
        <dbReference type="ARBA" id="ARBA00010817"/>
    </source>
</evidence>
<dbReference type="GO" id="GO:0043916">
    <property type="term" value="F:DNA-7-methylguanine glycosylase activity"/>
    <property type="evidence" value="ECO:0007669"/>
    <property type="project" value="TreeGrafter"/>
</dbReference>
<evidence type="ECO:0000256" key="5">
    <source>
        <dbReference type="ARBA" id="ARBA00023204"/>
    </source>
</evidence>
<comment type="caution">
    <text evidence="7">The sequence shown here is derived from an EMBL/GenBank/DDBJ whole genome shotgun (WGS) entry which is preliminary data.</text>
</comment>
<dbReference type="Gene3D" id="1.10.340.30">
    <property type="entry name" value="Hypothetical protein, domain 2"/>
    <property type="match status" value="1"/>
</dbReference>
<dbReference type="GO" id="GO:0032131">
    <property type="term" value="F:alkylated DNA binding"/>
    <property type="evidence" value="ECO:0007669"/>
    <property type="project" value="TreeGrafter"/>
</dbReference>
<keyword evidence="4" id="KW-0227">DNA damage</keyword>
<dbReference type="STRING" id="456.Ljor_0530"/>
<evidence type="ECO:0000313" key="7">
    <source>
        <dbReference type="EMBL" id="KTD16224.1"/>
    </source>
</evidence>
<evidence type="ECO:0000256" key="1">
    <source>
        <dbReference type="ARBA" id="ARBA00000086"/>
    </source>
</evidence>
<dbReference type="GO" id="GO:0006285">
    <property type="term" value="P:base-excision repair, AP site formation"/>
    <property type="evidence" value="ECO:0007669"/>
    <property type="project" value="TreeGrafter"/>
</dbReference>
<dbReference type="CDD" id="cd00056">
    <property type="entry name" value="ENDO3c"/>
    <property type="match status" value="1"/>
</dbReference>
<dbReference type="SUPFAM" id="SSF48150">
    <property type="entry name" value="DNA-glycosylase"/>
    <property type="match status" value="1"/>
</dbReference>
<feature type="domain" description="HhH-GPD" evidence="6">
    <location>
        <begin position="135"/>
        <end position="294"/>
    </location>
</feature>
<proteinExistence type="inferred from homology"/>
<evidence type="ECO:0000256" key="4">
    <source>
        <dbReference type="ARBA" id="ARBA00022763"/>
    </source>
</evidence>
<dbReference type="Gene3D" id="3.30.310.20">
    <property type="entry name" value="DNA-3-methyladenine glycosylase AlkA, N-terminal domain"/>
    <property type="match status" value="1"/>
</dbReference>
<dbReference type="EC" id="3.2.2.21" evidence="3"/>
<dbReference type="SMART" id="SM00478">
    <property type="entry name" value="ENDO3c"/>
    <property type="match status" value="1"/>
</dbReference>
<dbReference type="InterPro" id="IPR011257">
    <property type="entry name" value="DNA_glycosylase"/>
</dbReference>
<dbReference type="PROSITE" id="PS00516">
    <property type="entry name" value="ALKYLBASE_DNA_GLYCOS"/>
    <property type="match status" value="1"/>
</dbReference>
<dbReference type="GO" id="GO:0008725">
    <property type="term" value="F:DNA-3-methyladenine glycosylase activity"/>
    <property type="evidence" value="ECO:0007669"/>
    <property type="project" value="TreeGrafter"/>
</dbReference>
<dbReference type="Proteomes" id="UP000055035">
    <property type="component" value="Unassembled WGS sequence"/>
</dbReference>
<dbReference type="AlphaFoldDB" id="A0A0W0V7X8"/>